<evidence type="ECO:0000313" key="4">
    <source>
        <dbReference type="Proteomes" id="UP000247781"/>
    </source>
</evidence>
<dbReference type="EMBL" id="QJJU01000046">
    <property type="protein sequence ID" value="PXW97905.1"/>
    <property type="molecule type" value="Genomic_DNA"/>
</dbReference>
<feature type="region of interest" description="Disordered" evidence="1">
    <location>
        <begin position="40"/>
        <end position="123"/>
    </location>
</feature>
<organism evidence="3 4">
    <name type="scientific">Mycolicibacterium moriokaense</name>
    <dbReference type="NCBI Taxonomy" id="39691"/>
    <lineage>
        <taxon>Bacteria</taxon>
        <taxon>Bacillati</taxon>
        <taxon>Actinomycetota</taxon>
        <taxon>Actinomycetes</taxon>
        <taxon>Mycobacteriales</taxon>
        <taxon>Mycobacteriaceae</taxon>
        <taxon>Mycolicibacterium</taxon>
    </lineage>
</organism>
<sequence length="123" mass="12600">MNGDDDGSWHDQQPVIVAAGVAGLVLLAILVWAVIHTANQSSRPPAPVDFGTSSATSSTYTTKSTTSTSYSVPSVQTSQDNPVAPAPPESTPADGPGRDETTTSTSTTTNPYLTTTPTNAGHI</sequence>
<evidence type="ECO:0000256" key="1">
    <source>
        <dbReference type="SAM" id="MobiDB-lite"/>
    </source>
</evidence>
<feature type="compositionally biased region" description="Low complexity" evidence="1">
    <location>
        <begin position="52"/>
        <end position="79"/>
    </location>
</feature>
<feature type="transmembrane region" description="Helical" evidence="2">
    <location>
        <begin position="15"/>
        <end position="35"/>
    </location>
</feature>
<accession>A0A318H2X2</accession>
<comment type="caution">
    <text evidence="3">The sequence shown here is derived from an EMBL/GenBank/DDBJ whole genome shotgun (WGS) entry which is preliminary data.</text>
</comment>
<evidence type="ECO:0000256" key="2">
    <source>
        <dbReference type="SAM" id="Phobius"/>
    </source>
</evidence>
<feature type="compositionally biased region" description="Low complexity" evidence="1">
    <location>
        <begin position="102"/>
        <end position="123"/>
    </location>
</feature>
<gene>
    <name evidence="3" type="ORF">C8E89_14626</name>
</gene>
<dbReference type="RefSeq" id="WP_110320186.1">
    <property type="nucleotide sequence ID" value="NZ_QJJU01000046.1"/>
</dbReference>
<reference evidence="3 4" key="2">
    <citation type="submission" date="2018-06" db="EMBL/GenBank/DDBJ databases">
        <title>Sequencing of bacterial isolates from soil warming experiment in Harvard Forest, Massachusetts, USA.</title>
        <authorList>
            <person name="Deangelis K.PhD."/>
        </authorList>
    </citation>
    <scope>NUCLEOTIDE SEQUENCE [LARGE SCALE GENOMIC DNA]</scope>
    <source>
        <strain evidence="3 4">GAS496</strain>
    </source>
</reference>
<keyword evidence="2" id="KW-0472">Membrane</keyword>
<keyword evidence="2" id="KW-0812">Transmembrane</keyword>
<keyword evidence="4" id="KW-1185">Reference proteome</keyword>
<reference evidence="4" key="1">
    <citation type="submission" date="2018-05" db="EMBL/GenBank/DDBJ databases">
        <authorList>
            <person name="Deangelis K."/>
            <person name="Huntemann M."/>
            <person name="Clum A."/>
            <person name="Pillay M."/>
            <person name="Palaniappan K."/>
            <person name="Varghese N."/>
            <person name="Mikhailova N."/>
            <person name="Stamatis D."/>
            <person name="Reddy T."/>
            <person name="Daum C."/>
            <person name="Shapiro N."/>
            <person name="Ivanova N."/>
            <person name="Kyrpides N."/>
            <person name="Woyke T."/>
        </authorList>
    </citation>
    <scope>NUCLEOTIDE SEQUENCE [LARGE SCALE GENOMIC DNA]</scope>
    <source>
        <strain evidence="4">GAS496</strain>
    </source>
</reference>
<dbReference type="AlphaFoldDB" id="A0A318H2X2"/>
<dbReference type="Proteomes" id="UP000247781">
    <property type="component" value="Unassembled WGS sequence"/>
</dbReference>
<name>A0A318H2X2_9MYCO</name>
<evidence type="ECO:0000313" key="3">
    <source>
        <dbReference type="EMBL" id="PXW97905.1"/>
    </source>
</evidence>
<protein>
    <submittedName>
        <fullName evidence="3">Uncharacterized protein</fullName>
    </submittedName>
</protein>
<keyword evidence="2" id="KW-1133">Transmembrane helix</keyword>
<proteinExistence type="predicted"/>